<feature type="transmembrane region" description="Helical" evidence="1">
    <location>
        <begin position="43"/>
        <end position="61"/>
    </location>
</feature>
<evidence type="ECO:0000313" key="4">
    <source>
        <dbReference type="Proteomes" id="UP000707356"/>
    </source>
</evidence>
<reference evidence="3" key="2">
    <citation type="journal article" date="2022" name="Microbiol. Resour. Announc.">
        <title>Metagenome Sequencing to Explore Phylogenomics of Terrestrial Cyanobacteria.</title>
        <authorList>
            <person name="Ward R.D."/>
            <person name="Stajich J.E."/>
            <person name="Johansen J.R."/>
            <person name="Huntemann M."/>
            <person name="Clum A."/>
            <person name="Foster B."/>
            <person name="Foster B."/>
            <person name="Roux S."/>
            <person name="Palaniappan K."/>
            <person name="Varghese N."/>
            <person name="Mukherjee S."/>
            <person name="Reddy T.B.K."/>
            <person name="Daum C."/>
            <person name="Copeland A."/>
            <person name="Chen I.A."/>
            <person name="Ivanova N.N."/>
            <person name="Kyrpides N.C."/>
            <person name="Shapiro N."/>
            <person name="Eloe-Fadrosh E.A."/>
            <person name="Pietrasiak N."/>
        </authorList>
    </citation>
    <scope>NUCLEOTIDE SEQUENCE</scope>
    <source>
        <strain evidence="3">GSE-TBD4-15B</strain>
    </source>
</reference>
<feature type="transmembrane region" description="Helical" evidence="1">
    <location>
        <begin position="170"/>
        <end position="192"/>
    </location>
</feature>
<dbReference type="InterPro" id="IPR050879">
    <property type="entry name" value="Acyltransferase_3"/>
</dbReference>
<keyword evidence="3" id="KW-0808">Transferase</keyword>
<evidence type="ECO:0000259" key="2">
    <source>
        <dbReference type="Pfam" id="PF01757"/>
    </source>
</evidence>
<dbReference type="Proteomes" id="UP000707356">
    <property type="component" value="Unassembled WGS sequence"/>
</dbReference>
<feature type="transmembrane region" description="Helical" evidence="1">
    <location>
        <begin position="368"/>
        <end position="388"/>
    </location>
</feature>
<sequence>MLLLNSRRIEKRSPFDICTLLNFSKGISIIFIFLVHYQMLGFGWQAVHLFIIFSGFCLTYSRLEKGNLPWQSWYFKRLRRILPTYFVVVIFGYFFVALLIMLRGASLLESLWMSKRTLLFDLSLLKNFSYEQISTFPNVSLWFIPFIISFYSIFPFLYQWMTQRRGAQHLLVVLISAIFIEIIFRASAIYWLDGKPIGYSGLESLFAENLFPTLALPFNKIPDSAAFPFQLEAPFGFFPSRIGEFAIGMVAAICYVANRDRFNRIVLSRQAGILGILIWLLANVLISTSFWGWVIGDLLIAVGLSLWVLGLARVAATQPIFSRFFGWMSQVGVFSYYIFLVHAIFIQVFIAFIESFAPEYISVWKLPLPNLIILAVMIALTAVASKLLQQFDRSKFTDWIMQQTFGRLLGVPATY</sequence>
<organism evidence="3 4">
    <name type="scientific">Pegethrix bostrychoides GSE-TBD4-15B</name>
    <dbReference type="NCBI Taxonomy" id="2839662"/>
    <lineage>
        <taxon>Bacteria</taxon>
        <taxon>Bacillati</taxon>
        <taxon>Cyanobacteriota</taxon>
        <taxon>Cyanophyceae</taxon>
        <taxon>Oculatellales</taxon>
        <taxon>Oculatellaceae</taxon>
        <taxon>Pegethrix</taxon>
    </lineage>
</organism>
<proteinExistence type="predicted"/>
<accession>A0A951U2R2</accession>
<feature type="transmembrane region" description="Helical" evidence="1">
    <location>
        <begin position="20"/>
        <end position="37"/>
    </location>
</feature>
<feature type="transmembrane region" description="Helical" evidence="1">
    <location>
        <begin position="298"/>
        <end position="316"/>
    </location>
</feature>
<keyword evidence="1" id="KW-0812">Transmembrane</keyword>
<dbReference type="GO" id="GO:0000271">
    <property type="term" value="P:polysaccharide biosynthetic process"/>
    <property type="evidence" value="ECO:0007669"/>
    <property type="project" value="TreeGrafter"/>
</dbReference>
<keyword evidence="1" id="KW-1133">Transmembrane helix</keyword>
<keyword evidence="3" id="KW-0012">Acyltransferase</keyword>
<reference evidence="3" key="1">
    <citation type="submission" date="2021-05" db="EMBL/GenBank/DDBJ databases">
        <authorList>
            <person name="Pietrasiak N."/>
            <person name="Ward R."/>
            <person name="Stajich J.E."/>
            <person name="Kurbessoian T."/>
        </authorList>
    </citation>
    <scope>NUCLEOTIDE SEQUENCE</scope>
    <source>
        <strain evidence="3">GSE-TBD4-15B</strain>
    </source>
</reference>
<feature type="transmembrane region" description="Helical" evidence="1">
    <location>
        <begin position="82"/>
        <end position="102"/>
    </location>
</feature>
<feature type="domain" description="Acyltransferase 3" evidence="2">
    <location>
        <begin position="21"/>
        <end position="384"/>
    </location>
</feature>
<dbReference type="EMBL" id="JAHHHV010000001">
    <property type="protein sequence ID" value="MBW4463858.1"/>
    <property type="molecule type" value="Genomic_DNA"/>
</dbReference>
<protein>
    <submittedName>
        <fullName evidence="3">Acyltransferase family protein</fullName>
    </submittedName>
</protein>
<keyword evidence="1" id="KW-0472">Membrane</keyword>
<gene>
    <name evidence="3" type="ORF">KME07_00250</name>
</gene>
<evidence type="ECO:0000313" key="3">
    <source>
        <dbReference type="EMBL" id="MBW4463858.1"/>
    </source>
</evidence>
<comment type="caution">
    <text evidence="3">The sequence shown here is derived from an EMBL/GenBank/DDBJ whole genome shotgun (WGS) entry which is preliminary data.</text>
</comment>
<evidence type="ECO:0000256" key="1">
    <source>
        <dbReference type="SAM" id="Phobius"/>
    </source>
</evidence>
<feature type="transmembrane region" description="Helical" evidence="1">
    <location>
        <begin position="270"/>
        <end position="292"/>
    </location>
</feature>
<dbReference type="Pfam" id="PF01757">
    <property type="entry name" value="Acyl_transf_3"/>
    <property type="match status" value="1"/>
</dbReference>
<feature type="transmembrane region" description="Helical" evidence="1">
    <location>
        <begin position="238"/>
        <end position="258"/>
    </location>
</feature>
<dbReference type="PANTHER" id="PTHR23028:SF53">
    <property type="entry name" value="ACYL_TRANSF_3 DOMAIN-CONTAINING PROTEIN"/>
    <property type="match status" value="1"/>
</dbReference>
<dbReference type="PANTHER" id="PTHR23028">
    <property type="entry name" value="ACETYLTRANSFERASE"/>
    <property type="match status" value="1"/>
</dbReference>
<name>A0A951U2R2_9CYAN</name>
<dbReference type="GO" id="GO:0016747">
    <property type="term" value="F:acyltransferase activity, transferring groups other than amino-acyl groups"/>
    <property type="evidence" value="ECO:0007669"/>
    <property type="project" value="InterPro"/>
</dbReference>
<dbReference type="GO" id="GO:0016020">
    <property type="term" value="C:membrane"/>
    <property type="evidence" value="ECO:0007669"/>
    <property type="project" value="TreeGrafter"/>
</dbReference>
<dbReference type="InterPro" id="IPR002656">
    <property type="entry name" value="Acyl_transf_3_dom"/>
</dbReference>
<feature type="transmembrane region" description="Helical" evidence="1">
    <location>
        <begin position="139"/>
        <end position="158"/>
    </location>
</feature>
<dbReference type="AlphaFoldDB" id="A0A951U2R2"/>